<evidence type="ECO:0000313" key="1">
    <source>
        <dbReference type="EMBL" id="RWX00564.1"/>
    </source>
</evidence>
<reference evidence="1 2" key="1">
    <citation type="submission" date="2019-01" db="EMBL/GenBank/DDBJ databases">
        <title>Flavobacterium sp. nov.,isolated from freshwater.</title>
        <authorList>
            <person name="Zhang R."/>
            <person name="Du Z.-J."/>
        </authorList>
    </citation>
    <scope>NUCLEOTIDE SEQUENCE [LARGE SCALE GENOMIC DNA]</scope>
    <source>
        <strain evidence="1 2">1E403</strain>
    </source>
</reference>
<name>A0A3S3Q972_9FLAO</name>
<evidence type="ECO:0000313" key="2">
    <source>
        <dbReference type="Proteomes" id="UP000287527"/>
    </source>
</evidence>
<gene>
    <name evidence="1" type="ORF">EPI11_09840</name>
</gene>
<dbReference type="Proteomes" id="UP000287527">
    <property type="component" value="Unassembled WGS sequence"/>
</dbReference>
<proteinExistence type="predicted"/>
<comment type="caution">
    <text evidence="1">The sequence shown here is derived from an EMBL/GenBank/DDBJ whole genome shotgun (WGS) entry which is preliminary data.</text>
</comment>
<accession>A0A3S3Q972</accession>
<organism evidence="1 2">
    <name type="scientific">Flavobacterium cerinum</name>
    <dbReference type="NCBI Taxonomy" id="2502784"/>
    <lineage>
        <taxon>Bacteria</taxon>
        <taxon>Pseudomonadati</taxon>
        <taxon>Bacteroidota</taxon>
        <taxon>Flavobacteriia</taxon>
        <taxon>Flavobacteriales</taxon>
        <taxon>Flavobacteriaceae</taxon>
        <taxon>Flavobacterium</taxon>
    </lineage>
</organism>
<dbReference type="RefSeq" id="WP_128389793.1">
    <property type="nucleotide sequence ID" value="NZ_SBII01000005.1"/>
</dbReference>
<keyword evidence="2" id="KW-1185">Reference proteome</keyword>
<dbReference type="AlphaFoldDB" id="A0A3S3Q972"/>
<sequence length="122" mass="14155">MDTYIMTFVNYEALALPTSNTLASSMVERAILQEMLDHNLTLADFNWSGGYSVENTRSYLTQPYNFKAVVEIRMPMDLSMMKSQENIYQYCLKALQTKKVHLRKIEQFVETHQSIVCLTSQN</sequence>
<dbReference type="EMBL" id="SBII01000005">
    <property type="protein sequence ID" value="RWX00564.1"/>
    <property type="molecule type" value="Genomic_DNA"/>
</dbReference>
<protein>
    <submittedName>
        <fullName evidence="1">Uncharacterized protein</fullName>
    </submittedName>
</protein>
<dbReference type="OrthoDB" id="1366546at2"/>